<evidence type="ECO:0000256" key="7">
    <source>
        <dbReference type="ARBA" id="ARBA00022741"/>
    </source>
</evidence>
<comment type="subcellular location">
    <subcellularLocation>
        <location evidence="1">Cell inner membrane</location>
        <topology evidence="1">Peripheral membrane protein</topology>
    </subcellularLocation>
    <subcellularLocation>
        <location evidence="2 11">Cell membrane</location>
        <topology evidence="2 11">Multi-pass membrane protein</topology>
    </subcellularLocation>
</comment>
<dbReference type="Pfam" id="PF00005">
    <property type="entry name" value="ABC_tran"/>
    <property type="match status" value="1"/>
</dbReference>
<dbReference type="GO" id="GO:0016887">
    <property type="term" value="F:ATP hydrolysis activity"/>
    <property type="evidence" value="ECO:0007669"/>
    <property type="project" value="InterPro"/>
</dbReference>
<dbReference type="InterPro" id="IPR000515">
    <property type="entry name" value="MetI-like"/>
</dbReference>
<dbReference type="SUPFAM" id="SSF52540">
    <property type="entry name" value="P-loop containing nucleoside triphosphate hydrolases"/>
    <property type="match status" value="1"/>
</dbReference>
<dbReference type="GO" id="GO:0055085">
    <property type="term" value="P:transmembrane transport"/>
    <property type="evidence" value="ECO:0007669"/>
    <property type="project" value="InterPro"/>
</dbReference>
<evidence type="ECO:0000259" key="12">
    <source>
        <dbReference type="PROSITE" id="PS50893"/>
    </source>
</evidence>
<dbReference type="NCBIfam" id="TIGR01727">
    <property type="entry name" value="oligo_HPY"/>
    <property type="match status" value="1"/>
</dbReference>
<dbReference type="Pfam" id="PF08352">
    <property type="entry name" value="oligo_HPY"/>
    <property type="match status" value="1"/>
</dbReference>
<evidence type="ECO:0000259" key="13">
    <source>
        <dbReference type="PROSITE" id="PS50928"/>
    </source>
</evidence>
<dbReference type="PROSITE" id="PS50928">
    <property type="entry name" value="ABC_TM1"/>
    <property type="match status" value="1"/>
</dbReference>
<dbReference type="PANTHER" id="PTHR43297:SF2">
    <property type="entry name" value="DIPEPTIDE TRANSPORT ATP-BINDING PROTEIN DPPD"/>
    <property type="match status" value="1"/>
</dbReference>
<dbReference type="eggNOG" id="COG0444">
    <property type="taxonomic scope" value="Bacteria"/>
</dbReference>
<dbReference type="PANTHER" id="PTHR43297">
    <property type="entry name" value="OLIGOPEPTIDE TRANSPORT ATP-BINDING PROTEIN APPD"/>
    <property type="match status" value="1"/>
</dbReference>
<evidence type="ECO:0000313" key="14">
    <source>
        <dbReference type="EMBL" id="ETW11516.1"/>
    </source>
</evidence>
<feature type="transmembrane region" description="Helical" evidence="11">
    <location>
        <begin position="236"/>
        <end position="256"/>
    </location>
</feature>
<evidence type="ECO:0000256" key="1">
    <source>
        <dbReference type="ARBA" id="ARBA00004417"/>
    </source>
</evidence>
<evidence type="ECO:0000313" key="15">
    <source>
        <dbReference type="Proteomes" id="UP000019063"/>
    </source>
</evidence>
<evidence type="ECO:0000256" key="11">
    <source>
        <dbReference type="RuleBase" id="RU363032"/>
    </source>
</evidence>
<dbReference type="AlphaFoldDB" id="W4HH95"/>
<dbReference type="SMART" id="SM00382">
    <property type="entry name" value="AAA"/>
    <property type="match status" value="1"/>
</dbReference>
<dbReference type="EMBL" id="AQQW01000011">
    <property type="protein sequence ID" value="ETW11516.1"/>
    <property type="molecule type" value="Genomic_DNA"/>
</dbReference>
<dbReference type="InterPro" id="IPR050388">
    <property type="entry name" value="ABC_Ni/Peptide_Import"/>
</dbReference>
<dbReference type="InterPro" id="IPR035906">
    <property type="entry name" value="MetI-like_sf"/>
</dbReference>
<evidence type="ECO:0000256" key="6">
    <source>
        <dbReference type="ARBA" id="ARBA00022692"/>
    </source>
</evidence>
<dbReference type="CDD" id="cd03257">
    <property type="entry name" value="ABC_NikE_OppD_transporters"/>
    <property type="match status" value="1"/>
</dbReference>
<dbReference type="SUPFAM" id="SSF161098">
    <property type="entry name" value="MetI-like"/>
    <property type="match status" value="1"/>
</dbReference>
<name>W4HH95_9RHOB</name>
<dbReference type="FunFam" id="3.40.50.300:FF:000016">
    <property type="entry name" value="Oligopeptide ABC transporter ATP-binding component"/>
    <property type="match status" value="1"/>
</dbReference>
<dbReference type="PROSITE" id="PS00211">
    <property type="entry name" value="ABC_TRANSPORTER_1"/>
    <property type="match status" value="1"/>
</dbReference>
<dbReference type="PATRIC" id="fig|1317118.6.peg.3377"/>
<dbReference type="GO" id="GO:0005886">
    <property type="term" value="C:plasma membrane"/>
    <property type="evidence" value="ECO:0007669"/>
    <property type="project" value="UniProtKB-SubCell"/>
</dbReference>
<evidence type="ECO:0000256" key="10">
    <source>
        <dbReference type="ARBA" id="ARBA00023136"/>
    </source>
</evidence>
<dbReference type="InterPro" id="IPR017871">
    <property type="entry name" value="ABC_transporter-like_CS"/>
</dbReference>
<keyword evidence="10 11" id="KW-0472">Membrane</keyword>
<feature type="domain" description="ABC transporter" evidence="12">
    <location>
        <begin position="305"/>
        <end position="562"/>
    </location>
</feature>
<keyword evidence="5" id="KW-1003">Cell membrane</keyword>
<dbReference type="eggNOG" id="COG1173">
    <property type="taxonomic scope" value="Bacteria"/>
</dbReference>
<dbReference type="GO" id="GO:0005524">
    <property type="term" value="F:ATP binding"/>
    <property type="evidence" value="ECO:0007669"/>
    <property type="project" value="UniProtKB-KW"/>
</dbReference>
<comment type="similarity">
    <text evidence="11">Belongs to the binding-protein-dependent transport system permease family.</text>
</comment>
<dbReference type="Proteomes" id="UP000019063">
    <property type="component" value="Unassembled WGS sequence"/>
</dbReference>
<dbReference type="STRING" id="1379903.ATO8_16415"/>
<comment type="similarity">
    <text evidence="3">Belongs to the ABC transporter superfamily.</text>
</comment>
<dbReference type="InterPro" id="IPR013563">
    <property type="entry name" value="Oligopep_ABC_C"/>
</dbReference>
<feature type="transmembrane region" description="Helical" evidence="11">
    <location>
        <begin position="72"/>
        <end position="96"/>
    </location>
</feature>
<reference evidence="14 15" key="1">
    <citation type="journal article" date="2014" name="Antonie Van Leeuwenhoek">
        <title>Roseivivax atlanticus sp. nov., isolated from surface seawater of the Atlantic Ocean.</title>
        <authorList>
            <person name="Li G."/>
            <person name="Lai Q."/>
            <person name="Liu X."/>
            <person name="Sun F."/>
            <person name="Shao Z."/>
        </authorList>
    </citation>
    <scope>NUCLEOTIDE SEQUENCE [LARGE SCALE GENOMIC DNA]</scope>
    <source>
        <strain evidence="14 15">22II-s10s</strain>
    </source>
</reference>
<organism evidence="14 15">
    <name type="scientific">Roseivivax marinus</name>
    <dbReference type="NCBI Taxonomy" id="1379903"/>
    <lineage>
        <taxon>Bacteria</taxon>
        <taxon>Pseudomonadati</taxon>
        <taxon>Pseudomonadota</taxon>
        <taxon>Alphaproteobacteria</taxon>
        <taxon>Rhodobacterales</taxon>
        <taxon>Roseobacteraceae</taxon>
        <taxon>Roseivivax</taxon>
    </lineage>
</organism>
<dbReference type="RefSeq" id="WP_051487838.1">
    <property type="nucleotide sequence ID" value="NZ_AQQW01000011.1"/>
</dbReference>
<dbReference type="Pfam" id="PF00528">
    <property type="entry name" value="BPD_transp_1"/>
    <property type="match status" value="1"/>
</dbReference>
<keyword evidence="8 14" id="KW-0067">ATP-binding</keyword>
<keyword evidence="7" id="KW-0547">Nucleotide-binding</keyword>
<accession>W4HH95</accession>
<keyword evidence="6 11" id="KW-0812">Transmembrane</keyword>
<feature type="domain" description="ABC transmembrane type-1" evidence="13">
    <location>
        <begin position="68"/>
        <end position="257"/>
    </location>
</feature>
<evidence type="ECO:0000256" key="8">
    <source>
        <dbReference type="ARBA" id="ARBA00022840"/>
    </source>
</evidence>
<dbReference type="CDD" id="cd06261">
    <property type="entry name" value="TM_PBP2"/>
    <property type="match status" value="1"/>
</dbReference>
<dbReference type="InterPro" id="IPR003593">
    <property type="entry name" value="AAA+_ATPase"/>
</dbReference>
<feature type="transmembrane region" description="Helical" evidence="11">
    <location>
        <begin position="117"/>
        <end position="142"/>
    </location>
</feature>
<protein>
    <submittedName>
        <fullName evidence="14">Oligopeptide/dipeptide ABC transporter ATP-binding protein</fullName>
    </submittedName>
</protein>
<sequence>MSRATRKLLLPGTMVALIVAAILLAPVLPLDDVRAMDVPNRFAGPSGAHWLGQDEFGRDVLSRLIWGGRASLFIAVGSALAAAVIGTTLGLLGGFFRGLTEIFTVRAAEIILCLPPLLLALLVVTILGAGTWPLILALTILYTPNYARVAYSATLQIRALDFVTAQRAMGTHPLRILVRTILPNVLPPLLVQMSLVVASAMVIESGLSFLGLGVVPPTPSWGLMIRGARGAMDVAPMLLVWPSLALAGTILSFNLLCDRLQAVLDPRSVTAGGALWLRGRSGRRDAPSVPGTKDATTETGTAPLLEVDGLSIRLDNPAAELDLVREASFAVRPGETLALVGESGSGKTISGLSMVGLLPDALSVGGGAAIYRRRDGSAVDLATLSEDEFRALRSAEISMVFQDAAAALNPVTRIGEQVAEAIRAHGGTGKGSDLDARVVDLLRRVGIPEPERRTRAYPHELSGGQRQRAMIAVAIANNPRLLIADEPTTALDPTIQAQILQLFRDLKDQTPEMGLIFVTHDLAVVAEIADRVSVMYAGEVVEEGPVAEIFERPRHPYTAALIASVPEGGAERLTAIPGTVPQPRDMPPGCRFAPRCANARPECEKRPPPSEYPTPERRTRCIRWQEVT</sequence>
<keyword evidence="4 11" id="KW-0813">Transport</keyword>
<proteinExistence type="inferred from homology"/>
<evidence type="ECO:0000256" key="9">
    <source>
        <dbReference type="ARBA" id="ARBA00022989"/>
    </source>
</evidence>
<dbReference type="InterPro" id="IPR027417">
    <property type="entry name" value="P-loop_NTPase"/>
</dbReference>
<evidence type="ECO:0000256" key="5">
    <source>
        <dbReference type="ARBA" id="ARBA00022475"/>
    </source>
</evidence>
<keyword evidence="9 11" id="KW-1133">Transmembrane helix</keyword>
<keyword evidence="15" id="KW-1185">Reference proteome</keyword>
<dbReference type="Gene3D" id="3.40.50.300">
    <property type="entry name" value="P-loop containing nucleotide triphosphate hydrolases"/>
    <property type="match status" value="1"/>
</dbReference>
<dbReference type="InterPro" id="IPR003439">
    <property type="entry name" value="ABC_transporter-like_ATP-bd"/>
</dbReference>
<feature type="transmembrane region" description="Helical" evidence="11">
    <location>
        <begin position="189"/>
        <end position="215"/>
    </location>
</feature>
<dbReference type="GO" id="GO:0015833">
    <property type="term" value="P:peptide transport"/>
    <property type="evidence" value="ECO:0007669"/>
    <property type="project" value="InterPro"/>
</dbReference>
<dbReference type="PROSITE" id="PS50893">
    <property type="entry name" value="ABC_TRANSPORTER_2"/>
    <property type="match status" value="1"/>
</dbReference>
<gene>
    <name evidence="14" type="ORF">ATO8_16415</name>
</gene>
<evidence type="ECO:0000256" key="4">
    <source>
        <dbReference type="ARBA" id="ARBA00022448"/>
    </source>
</evidence>
<evidence type="ECO:0000256" key="2">
    <source>
        <dbReference type="ARBA" id="ARBA00004651"/>
    </source>
</evidence>
<comment type="caution">
    <text evidence="14">The sequence shown here is derived from an EMBL/GenBank/DDBJ whole genome shotgun (WGS) entry which is preliminary data.</text>
</comment>
<dbReference type="Gene3D" id="1.10.3720.10">
    <property type="entry name" value="MetI-like"/>
    <property type="match status" value="1"/>
</dbReference>
<evidence type="ECO:0000256" key="3">
    <source>
        <dbReference type="ARBA" id="ARBA00005417"/>
    </source>
</evidence>